<keyword evidence="3" id="KW-1185">Reference proteome</keyword>
<keyword evidence="1" id="KW-0472">Membrane</keyword>
<feature type="transmembrane region" description="Helical" evidence="1">
    <location>
        <begin position="69"/>
        <end position="92"/>
    </location>
</feature>
<comment type="caution">
    <text evidence="2">The sequence shown here is derived from an EMBL/GenBank/DDBJ whole genome shotgun (WGS) entry which is preliminary data.</text>
</comment>
<reference evidence="2 3" key="2">
    <citation type="submission" date="2024-02" db="EMBL/GenBank/DDBJ databases">
        <title>The Genome Sequence of Enterococcus sp. DIV0159.</title>
        <authorList>
            <person name="Earl A."/>
            <person name="Manson A."/>
            <person name="Gilmore M."/>
            <person name="Sanders J."/>
            <person name="Shea T."/>
            <person name="Howe W."/>
            <person name="Livny J."/>
            <person name="Cuomo C."/>
            <person name="Neafsey D."/>
            <person name="Birren B."/>
        </authorList>
    </citation>
    <scope>NUCLEOTIDE SEQUENCE [LARGE SCALE GENOMIC DNA]</scope>
    <source>
        <strain evidence="2 3">665A</strain>
    </source>
</reference>
<dbReference type="EMBL" id="JAFREL020000001">
    <property type="protein sequence ID" value="MEO1768931.1"/>
    <property type="molecule type" value="Genomic_DNA"/>
</dbReference>
<sequence length="121" mass="13072">MKKNSVKFGQAALGIFGWLTGIMVLVRGTDQLLGILLTTVVCGMIASSVLTLLYPLIWEGTKLNRAWKIIISATLNLAAGSAIIGLLIPAMLMMLLPWMPAMLLLGLILHSLCSLFYPQMG</sequence>
<feature type="transmembrane region" description="Helical" evidence="1">
    <location>
        <begin position="98"/>
        <end position="117"/>
    </location>
</feature>
<dbReference type="Proteomes" id="UP000664357">
    <property type="component" value="Unassembled WGS sequence"/>
</dbReference>
<name>A0ABV0EJX7_9ENTE</name>
<keyword evidence="1" id="KW-1133">Transmembrane helix</keyword>
<proteinExistence type="predicted"/>
<organism evidence="2 3">
    <name type="scientific">Candidatus Enterococcus ferrettii</name>
    <dbReference type="NCBI Taxonomy" id="2815324"/>
    <lineage>
        <taxon>Bacteria</taxon>
        <taxon>Bacillati</taxon>
        <taxon>Bacillota</taxon>
        <taxon>Bacilli</taxon>
        <taxon>Lactobacillales</taxon>
        <taxon>Enterococcaceae</taxon>
        <taxon>Enterococcus</taxon>
    </lineage>
</organism>
<gene>
    <name evidence="2" type="ORF">JZO67_000870</name>
</gene>
<protein>
    <submittedName>
        <fullName evidence="2">Uncharacterized protein</fullName>
    </submittedName>
</protein>
<reference evidence="2 3" key="1">
    <citation type="submission" date="2021-03" db="EMBL/GenBank/DDBJ databases">
        <authorList>
            <person name="Gilmore M.S."/>
            <person name="Schwartzman J."/>
            <person name="Van Tyne D."/>
            <person name="Martin M."/>
            <person name="Earl A.M."/>
            <person name="Manson A.L."/>
            <person name="Straub T."/>
            <person name="Salamzade R."/>
            <person name="Saavedra J."/>
            <person name="Lebreton F."/>
            <person name="Prichula J."/>
            <person name="Schaufler K."/>
            <person name="Gaca A."/>
            <person name="Sgardioli B."/>
            <person name="Wagenaar J."/>
            <person name="Strong T."/>
        </authorList>
    </citation>
    <scope>NUCLEOTIDE SEQUENCE [LARGE SCALE GENOMIC DNA]</scope>
    <source>
        <strain evidence="2 3">665A</strain>
    </source>
</reference>
<feature type="transmembrane region" description="Helical" evidence="1">
    <location>
        <begin position="7"/>
        <end position="26"/>
    </location>
</feature>
<evidence type="ECO:0000313" key="2">
    <source>
        <dbReference type="EMBL" id="MEO1768931.1"/>
    </source>
</evidence>
<dbReference type="RefSeq" id="WP_207700690.1">
    <property type="nucleotide sequence ID" value="NZ_JAFREL020000001.1"/>
</dbReference>
<evidence type="ECO:0000313" key="3">
    <source>
        <dbReference type="Proteomes" id="UP000664357"/>
    </source>
</evidence>
<evidence type="ECO:0000256" key="1">
    <source>
        <dbReference type="SAM" id="Phobius"/>
    </source>
</evidence>
<keyword evidence="1" id="KW-0812">Transmembrane</keyword>
<feature type="transmembrane region" description="Helical" evidence="1">
    <location>
        <begin position="32"/>
        <end position="57"/>
    </location>
</feature>
<accession>A0ABV0EJX7</accession>